<comment type="caution">
    <text evidence="1">The sequence shown here is derived from an EMBL/GenBank/DDBJ whole genome shotgun (WGS) entry which is preliminary data.</text>
</comment>
<dbReference type="EMBL" id="CAJVQB010004125">
    <property type="protein sequence ID" value="CAG8627571.1"/>
    <property type="molecule type" value="Genomic_DNA"/>
</dbReference>
<evidence type="ECO:0000313" key="1">
    <source>
        <dbReference type="EMBL" id="CAG8627571.1"/>
    </source>
</evidence>
<keyword evidence="2" id="KW-1185">Reference proteome</keyword>
<protein>
    <submittedName>
        <fullName evidence="1">42354_t:CDS:1</fullName>
    </submittedName>
</protein>
<sequence>MPFDNQHPRLRYNRSIRRSRKFSTRVIHNSSTSQTAITRKPHESTEMCMHGGIPPNY</sequence>
<gene>
    <name evidence="1" type="ORF">GMARGA_LOCUS8159</name>
</gene>
<evidence type="ECO:0000313" key="2">
    <source>
        <dbReference type="Proteomes" id="UP000789901"/>
    </source>
</evidence>
<accession>A0ABN7ULN4</accession>
<organism evidence="1 2">
    <name type="scientific">Gigaspora margarita</name>
    <dbReference type="NCBI Taxonomy" id="4874"/>
    <lineage>
        <taxon>Eukaryota</taxon>
        <taxon>Fungi</taxon>
        <taxon>Fungi incertae sedis</taxon>
        <taxon>Mucoromycota</taxon>
        <taxon>Glomeromycotina</taxon>
        <taxon>Glomeromycetes</taxon>
        <taxon>Diversisporales</taxon>
        <taxon>Gigasporaceae</taxon>
        <taxon>Gigaspora</taxon>
    </lineage>
</organism>
<proteinExistence type="predicted"/>
<reference evidence="1 2" key="1">
    <citation type="submission" date="2021-06" db="EMBL/GenBank/DDBJ databases">
        <authorList>
            <person name="Kallberg Y."/>
            <person name="Tangrot J."/>
            <person name="Rosling A."/>
        </authorList>
    </citation>
    <scope>NUCLEOTIDE SEQUENCE [LARGE SCALE GENOMIC DNA]</scope>
    <source>
        <strain evidence="1 2">120-4 pot B 10/14</strain>
    </source>
</reference>
<name>A0ABN7ULN4_GIGMA</name>
<dbReference type="Proteomes" id="UP000789901">
    <property type="component" value="Unassembled WGS sequence"/>
</dbReference>